<sequence length="170" mass="17395">MRAAGLYIALPALPALPVHSALPLLSALLMTGPAAARPVWNSGTYVYADLCILAASGRIGGRRITLRRSPQGDGLVYESGGGGGLAPTQGMELALDDASKALAFTAETEAGPVSFRGTLSTEALTGILHDEAGDHPVRLPRVLRSHARQACADAGVVPVASETTGSLGER</sequence>
<accession>A0A6N6MNX3</accession>
<gene>
    <name evidence="1" type="ORF">F6X51_12575</name>
</gene>
<proteinExistence type="predicted"/>
<evidence type="ECO:0000313" key="2">
    <source>
        <dbReference type="Proteomes" id="UP000441523"/>
    </source>
</evidence>
<dbReference type="AlphaFoldDB" id="A0A6N6MNX3"/>
<organism evidence="1 2">
    <name type="scientific">Methylobacterium planeticum</name>
    <dbReference type="NCBI Taxonomy" id="2615211"/>
    <lineage>
        <taxon>Bacteria</taxon>
        <taxon>Pseudomonadati</taxon>
        <taxon>Pseudomonadota</taxon>
        <taxon>Alphaproteobacteria</taxon>
        <taxon>Hyphomicrobiales</taxon>
        <taxon>Methylobacteriaceae</taxon>
        <taxon>Methylobacterium</taxon>
    </lineage>
</organism>
<protein>
    <submittedName>
        <fullName evidence="1">Uncharacterized protein</fullName>
    </submittedName>
</protein>
<dbReference type="RefSeq" id="WP_150964014.1">
    <property type="nucleotide sequence ID" value="NZ_VZZJ01000009.1"/>
</dbReference>
<evidence type="ECO:0000313" key="1">
    <source>
        <dbReference type="EMBL" id="KAB1073183.1"/>
    </source>
</evidence>
<dbReference type="Proteomes" id="UP000441523">
    <property type="component" value="Unassembled WGS sequence"/>
</dbReference>
<keyword evidence="2" id="KW-1185">Reference proteome</keyword>
<dbReference type="EMBL" id="VZZJ01000009">
    <property type="protein sequence ID" value="KAB1073183.1"/>
    <property type="molecule type" value="Genomic_DNA"/>
</dbReference>
<reference evidence="1 2" key="1">
    <citation type="submission" date="2019-09" db="EMBL/GenBank/DDBJ databases">
        <title>YIM 132548 draft genome.</title>
        <authorList>
            <person name="Jiang L."/>
        </authorList>
    </citation>
    <scope>NUCLEOTIDE SEQUENCE [LARGE SCALE GENOMIC DNA]</scope>
    <source>
        <strain evidence="1 2">YIM 132548</strain>
    </source>
</reference>
<name>A0A6N6MNX3_9HYPH</name>
<comment type="caution">
    <text evidence="1">The sequence shown here is derived from an EMBL/GenBank/DDBJ whole genome shotgun (WGS) entry which is preliminary data.</text>
</comment>